<protein>
    <submittedName>
        <fullName evidence="2">5638_t:CDS:1</fullName>
    </submittedName>
</protein>
<evidence type="ECO:0000313" key="3">
    <source>
        <dbReference type="Proteomes" id="UP000789508"/>
    </source>
</evidence>
<organism evidence="2 3">
    <name type="scientific">Ambispora leptoticha</name>
    <dbReference type="NCBI Taxonomy" id="144679"/>
    <lineage>
        <taxon>Eukaryota</taxon>
        <taxon>Fungi</taxon>
        <taxon>Fungi incertae sedis</taxon>
        <taxon>Mucoromycota</taxon>
        <taxon>Glomeromycotina</taxon>
        <taxon>Glomeromycetes</taxon>
        <taxon>Archaeosporales</taxon>
        <taxon>Ambisporaceae</taxon>
        <taxon>Ambispora</taxon>
    </lineage>
</organism>
<sequence length="343" mass="39352">TDNPNGKWPMVIGYNAIIGLIYGYTYWERLGGKQLAEKTYQQQIDKLRQEFQELENLKAVILAKEEAVKKEEEMKKQAETLQKAAEIEKNLKESLSQEIEKVNKILQGERKVEQAKVLLAKLEKLPALTPAEQALLSQLYLTPEQLAAIASQAQYLTKEERKEILINFPEFSLPLKLGLINSGLNNLGVNTLEKKQNFVQLNHQIYQEKNNFGLTVQEKENILLTAEQKNDLLKFAVEKVNLTEEQQAELTVIHPDELKSFALNEQQENLLTTLAPLTREDKYSEENFGEVKDTYLPLKTKFLQGEQKILQKATEQLKKQLSQQELQANKQSILDSLLVFAEQ</sequence>
<accession>A0A9N9I8B5</accession>
<dbReference type="EMBL" id="CAJVPS010028274">
    <property type="protein sequence ID" value="CAG8725998.1"/>
    <property type="molecule type" value="Genomic_DNA"/>
</dbReference>
<proteinExistence type="predicted"/>
<dbReference type="Proteomes" id="UP000789508">
    <property type="component" value="Unassembled WGS sequence"/>
</dbReference>
<comment type="caution">
    <text evidence="2">The sequence shown here is derived from an EMBL/GenBank/DDBJ whole genome shotgun (WGS) entry which is preliminary data.</text>
</comment>
<feature type="non-terminal residue" evidence="2">
    <location>
        <position position="343"/>
    </location>
</feature>
<dbReference type="AlphaFoldDB" id="A0A9N9I8B5"/>
<gene>
    <name evidence="2" type="ORF">ALEPTO_LOCUS12437</name>
</gene>
<evidence type="ECO:0000256" key="1">
    <source>
        <dbReference type="SAM" id="Coils"/>
    </source>
</evidence>
<name>A0A9N9I8B5_9GLOM</name>
<keyword evidence="3" id="KW-1185">Reference proteome</keyword>
<feature type="coiled-coil region" evidence="1">
    <location>
        <begin position="37"/>
        <end position="125"/>
    </location>
</feature>
<evidence type="ECO:0000313" key="2">
    <source>
        <dbReference type="EMBL" id="CAG8725998.1"/>
    </source>
</evidence>
<keyword evidence="1" id="KW-0175">Coiled coil</keyword>
<dbReference type="OrthoDB" id="2447933at2759"/>
<reference evidence="2" key="1">
    <citation type="submission" date="2021-06" db="EMBL/GenBank/DDBJ databases">
        <authorList>
            <person name="Kallberg Y."/>
            <person name="Tangrot J."/>
            <person name="Rosling A."/>
        </authorList>
    </citation>
    <scope>NUCLEOTIDE SEQUENCE</scope>
    <source>
        <strain evidence="2">FL130A</strain>
    </source>
</reference>